<feature type="transmembrane region" description="Helical" evidence="6">
    <location>
        <begin position="196"/>
        <end position="218"/>
    </location>
</feature>
<dbReference type="Proteomes" id="UP000321595">
    <property type="component" value="Chromosome"/>
</dbReference>
<dbReference type="InterPro" id="IPR001991">
    <property type="entry name" value="Na-dicarboxylate_symporter"/>
</dbReference>
<dbReference type="RefSeq" id="WP_146960596.1">
    <property type="nucleotide sequence ID" value="NZ_CP042467.1"/>
</dbReference>
<accession>A0A5B8XX67</accession>
<dbReference type="InterPro" id="IPR050746">
    <property type="entry name" value="DAACS"/>
</dbReference>
<dbReference type="PANTHER" id="PTHR11958:SF63">
    <property type="entry name" value="AMINO ACID TRANSPORTER"/>
    <property type="match status" value="1"/>
</dbReference>
<dbReference type="PRINTS" id="PR00173">
    <property type="entry name" value="EDTRNSPORT"/>
</dbReference>
<feature type="transmembrane region" description="Helical" evidence="6">
    <location>
        <begin position="370"/>
        <end position="393"/>
    </location>
</feature>
<evidence type="ECO:0000313" key="8">
    <source>
        <dbReference type="Proteomes" id="UP000321595"/>
    </source>
</evidence>
<proteinExistence type="predicted"/>
<evidence type="ECO:0000256" key="6">
    <source>
        <dbReference type="SAM" id="Phobius"/>
    </source>
</evidence>
<sequence>MSDSRWYKELHWQIALGLVVAFIFSVIVRQVVLPTDADPEAMSAALALMDSIRQPFVFVGEVFIRLLKLIVVPLIILSVMSGIQSMGDASKLGKVGLRTMVYYMATTFLAVCLGLLVVNVVQPGVGLNLSDPGGETLVPKPLLHVFRDIIPPNLFEALASGDMLPIIFVSVVAGLAMLVLGEAVKEVRVVVDQLNVLIMKITDWVMLTSPVGVAALFVQTLLDPKLADLPSFFESLGSYMFAVVAGLGLHGFVVLPIIYFVVTKRSPLAFLKAMVPALLTAFSTASSSATYPVTRECVTDRAGVKEDVADFVLPLGATINMDGTALYEAVAVVFIANALGVDLSFGAQVIVVVTATLAAIGAAGVPSAGLVTMIIVLEAVGLPASAYALVVAVDRILDMCRTTINVFGDSIGAAVVSKWVGED</sequence>
<evidence type="ECO:0000313" key="7">
    <source>
        <dbReference type="EMBL" id="QED28296.1"/>
    </source>
</evidence>
<feature type="transmembrane region" description="Helical" evidence="6">
    <location>
        <begin position="12"/>
        <end position="32"/>
    </location>
</feature>
<feature type="transmembrane region" description="Helical" evidence="6">
    <location>
        <begin position="343"/>
        <end position="364"/>
    </location>
</feature>
<organism evidence="7 8">
    <name type="scientific">Microvenator marinus</name>
    <dbReference type="NCBI Taxonomy" id="2600177"/>
    <lineage>
        <taxon>Bacteria</taxon>
        <taxon>Deltaproteobacteria</taxon>
        <taxon>Bradymonadales</taxon>
        <taxon>Microvenatoraceae</taxon>
        <taxon>Microvenator</taxon>
    </lineage>
</organism>
<keyword evidence="8" id="KW-1185">Reference proteome</keyword>
<comment type="subcellular location">
    <subcellularLocation>
        <location evidence="1">Membrane</location>
        <topology evidence="1">Multi-pass membrane protein</topology>
    </subcellularLocation>
</comment>
<feature type="transmembrane region" description="Helical" evidence="6">
    <location>
        <begin position="163"/>
        <end position="184"/>
    </location>
</feature>
<protein>
    <submittedName>
        <fullName evidence="7">Dicarboxylate/amino acid:cation symporter</fullName>
    </submittedName>
</protein>
<gene>
    <name evidence="7" type="ORF">FRD01_13865</name>
</gene>
<dbReference type="KEGG" id="bbae:FRD01_13865"/>
<dbReference type="PANTHER" id="PTHR11958">
    <property type="entry name" value="SODIUM/DICARBOXYLATE SYMPORTER-RELATED"/>
    <property type="match status" value="1"/>
</dbReference>
<evidence type="ECO:0000256" key="2">
    <source>
        <dbReference type="ARBA" id="ARBA00022448"/>
    </source>
</evidence>
<dbReference type="InterPro" id="IPR036458">
    <property type="entry name" value="Na:dicarbo_symporter_sf"/>
</dbReference>
<dbReference type="EMBL" id="CP042467">
    <property type="protein sequence ID" value="QED28296.1"/>
    <property type="molecule type" value="Genomic_DNA"/>
</dbReference>
<keyword evidence="5 6" id="KW-0472">Membrane</keyword>
<evidence type="ECO:0000256" key="4">
    <source>
        <dbReference type="ARBA" id="ARBA00022989"/>
    </source>
</evidence>
<keyword evidence="4 6" id="KW-1133">Transmembrane helix</keyword>
<keyword evidence="3 6" id="KW-0812">Transmembrane</keyword>
<dbReference type="AlphaFoldDB" id="A0A5B8XX67"/>
<dbReference type="Pfam" id="PF00375">
    <property type="entry name" value="SDF"/>
    <property type="match status" value="1"/>
</dbReference>
<dbReference type="Gene3D" id="1.10.3860.10">
    <property type="entry name" value="Sodium:dicarboxylate symporter"/>
    <property type="match status" value="1"/>
</dbReference>
<evidence type="ECO:0000256" key="3">
    <source>
        <dbReference type="ARBA" id="ARBA00022692"/>
    </source>
</evidence>
<dbReference type="OrthoDB" id="9766690at2"/>
<feature type="transmembrane region" description="Helical" evidence="6">
    <location>
        <begin position="238"/>
        <end position="262"/>
    </location>
</feature>
<reference evidence="7 8" key="1">
    <citation type="submission" date="2019-08" db="EMBL/GenBank/DDBJ databases">
        <authorList>
            <person name="Liang Q."/>
        </authorList>
    </citation>
    <scope>NUCLEOTIDE SEQUENCE [LARGE SCALE GENOMIC DNA]</scope>
    <source>
        <strain evidence="7 8">V1718</strain>
    </source>
</reference>
<dbReference type="GO" id="GO:0015293">
    <property type="term" value="F:symporter activity"/>
    <property type="evidence" value="ECO:0007669"/>
    <property type="project" value="InterPro"/>
</dbReference>
<feature type="transmembrane region" description="Helical" evidence="6">
    <location>
        <begin position="56"/>
        <end position="80"/>
    </location>
</feature>
<dbReference type="SUPFAM" id="SSF118215">
    <property type="entry name" value="Proton glutamate symport protein"/>
    <property type="match status" value="1"/>
</dbReference>
<feature type="transmembrane region" description="Helical" evidence="6">
    <location>
        <begin position="101"/>
        <end position="121"/>
    </location>
</feature>
<evidence type="ECO:0000256" key="5">
    <source>
        <dbReference type="ARBA" id="ARBA00023136"/>
    </source>
</evidence>
<keyword evidence="2" id="KW-0813">Transport</keyword>
<evidence type="ECO:0000256" key="1">
    <source>
        <dbReference type="ARBA" id="ARBA00004141"/>
    </source>
</evidence>
<name>A0A5B8XX67_9DELT</name>
<dbReference type="GO" id="GO:0016020">
    <property type="term" value="C:membrane"/>
    <property type="evidence" value="ECO:0007669"/>
    <property type="project" value="UniProtKB-SubCell"/>
</dbReference>